<evidence type="ECO:0000313" key="2">
    <source>
        <dbReference type="Proteomes" id="UP000054217"/>
    </source>
</evidence>
<dbReference type="HOGENOM" id="CLU_1759571_0_0_1"/>
<gene>
    <name evidence="1" type="ORF">M404DRAFT_10308</name>
</gene>
<dbReference type="AlphaFoldDB" id="A0A0C3JQN0"/>
<organism evidence="1 2">
    <name type="scientific">Pisolithus tinctorius Marx 270</name>
    <dbReference type="NCBI Taxonomy" id="870435"/>
    <lineage>
        <taxon>Eukaryota</taxon>
        <taxon>Fungi</taxon>
        <taxon>Dikarya</taxon>
        <taxon>Basidiomycota</taxon>
        <taxon>Agaricomycotina</taxon>
        <taxon>Agaricomycetes</taxon>
        <taxon>Agaricomycetidae</taxon>
        <taxon>Boletales</taxon>
        <taxon>Sclerodermatineae</taxon>
        <taxon>Pisolithaceae</taxon>
        <taxon>Pisolithus</taxon>
    </lineage>
</organism>
<reference evidence="2" key="2">
    <citation type="submission" date="2015-01" db="EMBL/GenBank/DDBJ databases">
        <title>Evolutionary Origins and Diversification of the Mycorrhizal Mutualists.</title>
        <authorList>
            <consortium name="DOE Joint Genome Institute"/>
            <consortium name="Mycorrhizal Genomics Consortium"/>
            <person name="Kohler A."/>
            <person name="Kuo A."/>
            <person name="Nagy L.G."/>
            <person name="Floudas D."/>
            <person name="Copeland A."/>
            <person name="Barry K.W."/>
            <person name="Cichocki N."/>
            <person name="Veneault-Fourrey C."/>
            <person name="LaButti K."/>
            <person name="Lindquist E.A."/>
            <person name="Lipzen A."/>
            <person name="Lundell T."/>
            <person name="Morin E."/>
            <person name="Murat C."/>
            <person name="Riley R."/>
            <person name="Ohm R."/>
            <person name="Sun H."/>
            <person name="Tunlid A."/>
            <person name="Henrissat B."/>
            <person name="Grigoriev I.V."/>
            <person name="Hibbett D.S."/>
            <person name="Martin F."/>
        </authorList>
    </citation>
    <scope>NUCLEOTIDE SEQUENCE [LARGE SCALE GENOMIC DNA]</scope>
    <source>
        <strain evidence="2">Marx 270</strain>
    </source>
</reference>
<dbReference type="Proteomes" id="UP000054217">
    <property type="component" value="Unassembled WGS sequence"/>
</dbReference>
<reference evidence="1 2" key="1">
    <citation type="submission" date="2014-04" db="EMBL/GenBank/DDBJ databases">
        <authorList>
            <consortium name="DOE Joint Genome Institute"/>
            <person name="Kuo A."/>
            <person name="Kohler A."/>
            <person name="Costa M.D."/>
            <person name="Nagy L.G."/>
            <person name="Floudas D."/>
            <person name="Copeland A."/>
            <person name="Barry K.W."/>
            <person name="Cichocki N."/>
            <person name="Veneault-Fourrey C."/>
            <person name="LaButti K."/>
            <person name="Lindquist E.A."/>
            <person name="Lipzen A."/>
            <person name="Lundell T."/>
            <person name="Morin E."/>
            <person name="Murat C."/>
            <person name="Sun H."/>
            <person name="Tunlid A."/>
            <person name="Henrissat B."/>
            <person name="Grigoriev I.V."/>
            <person name="Hibbett D.S."/>
            <person name="Martin F."/>
            <person name="Nordberg H.P."/>
            <person name="Cantor M.N."/>
            <person name="Hua S.X."/>
        </authorList>
    </citation>
    <scope>NUCLEOTIDE SEQUENCE [LARGE SCALE GENOMIC DNA]</scope>
    <source>
        <strain evidence="1 2">Marx 270</strain>
    </source>
</reference>
<proteinExistence type="predicted"/>
<keyword evidence="2" id="KW-1185">Reference proteome</keyword>
<sequence length="148" mass="15623">MQASSEPSEGLDLPPIACVSTSAMSSAENVTSDEESLQCSLKTPTADNICINPLAALAAATNKAQAVELPPVLNIPQELQSSYTAATEMQSGAPCILELSDAVLPAVTMPEDTPAMLIIYWTYDDEAAELAKTVKWDPKKIGSDSDLH</sequence>
<protein>
    <submittedName>
        <fullName evidence="1">Uncharacterized protein</fullName>
    </submittedName>
</protein>
<name>A0A0C3JQN0_PISTI</name>
<dbReference type="InParanoid" id="A0A0C3JQN0"/>
<accession>A0A0C3JQN0</accession>
<dbReference type="EMBL" id="KN832001">
    <property type="protein sequence ID" value="KIN99811.1"/>
    <property type="molecule type" value="Genomic_DNA"/>
</dbReference>
<evidence type="ECO:0000313" key="1">
    <source>
        <dbReference type="EMBL" id="KIN99811.1"/>
    </source>
</evidence>